<keyword evidence="3" id="KW-0963">Cytoplasm</keyword>
<keyword evidence="3" id="KW-0276">Fatty acid metabolism</keyword>
<keyword evidence="2 3" id="KW-0597">Phosphoprotein</keyword>
<keyword evidence="8" id="KW-1185">Reference proteome</keyword>
<evidence type="ECO:0000259" key="6">
    <source>
        <dbReference type="PROSITE" id="PS50075"/>
    </source>
</evidence>
<gene>
    <name evidence="3" type="primary">acpP</name>
    <name evidence="7" type="ORF">BC962_0584</name>
</gene>
<dbReference type="NCBIfam" id="TIGR00517">
    <property type="entry name" value="acyl_carrier"/>
    <property type="match status" value="1"/>
</dbReference>
<evidence type="ECO:0000313" key="7">
    <source>
        <dbReference type="EMBL" id="RKS55617.1"/>
    </source>
</evidence>
<evidence type="ECO:0000256" key="1">
    <source>
        <dbReference type="ARBA" id="ARBA00022450"/>
    </source>
</evidence>
<dbReference type="Gene3D" id="1.10.1200.10">
    <property type="entry name" value="ACP-like"/>
    <property type="match status" value="1"/>
</dbReference>
<dbReference type="Proteomes" id="UP000276282">
    <property type="component" value="Unassembled WGS sequence"/>
</dbReference>
<comment type="caution">
    <text evidence="3">Lacks conserved residue(s) required for the propagation of feature annotation.</text>
</comment>
<proteinExistence type="inferred from homology"/>
<evidence type="ECO:0000256" key="4">
    <source>
        <dbReference type="NCBIfam" id="TIGR00517"/>
    </source>
</evidence>
<comment type="caution">
    <text evidence="7">The sequence shown here is derived from an EMBL/GenBank/DDBJ whole genome shotgun (WGS) entry which is preliminary data.</text>
</comment>
<dbReference type="OrthoDB" id="9804551at2"/>
<keyword evidence="1 3" id="KW-0596">Phosphopantetheine</keyword>
<dbReference type="GO" id="GO:0000036">
    <property type="term" value="F:acyl carrier activity"/>
    <property type="evidence" value="ECO:0007669"/>
    <property type="project" value="UniProtKB-UniRule"/>
</dbReference>
<dbReference type="EMBL" id="RBLG01000001">
    <property type="protein sequence ID" value="RKS55617.1"/>
    <property type="molecule type" value="Genomic_DNA"/>
</dbReference>
<keyword evidence="3" id="KW-0443">Lipid metabolism</keyword>
<dbReference type="GO" id="GO:0005829">
    <property type="term" value="C:cytosol"/>
    <property type="evidence" value="ECO:0007669"/>
    <property type="project" value="TreeGrafter"/>
</dbReference>
<evidence type="ECO:0000313" key="8">
    <source>
        <dbReference type="Proteomes" id="UP000276282"/>
    </source>
</evidence>
<sequence>MEDFKKRFNKLLTNKFGRHPNLLRPEVNFSEDLGADILDMVELMLEFENEFNIAISDDEAEKITTLGEAETYIKEKIKNSRS</sequence>
<evidence type="ECO:0000256" key="5">
    <source>
        <dbReference type="RuleBase" id="RU003545"/>
    </source>
</evidence>
<accession>A0A495PY88</accession>
<dbReference type="PANTHER" id="PTHR20863">
    <property type="entry name" value="ACYL CARRIER PROTEIN"/>
    <property type="match status" value="1"/>
</dbReference>
<comment type="pathway">
    <text evidence="3 5">Lipid metabolism; fatty acid biosynthesis.</text>
</comment>
<dbReference type="NCBIfam" id="NF002148">
    <property type="entry name" value="PRK00982.1-2"/>
    <property type="match status" value="1"/>
</dbReference>
<feature type="domain" description="Carrier" evidence="6">
    <location>
        <begin position="1"/>
        <end position="77"/>
    </location>
</feature>
<protein>
    <recommendedName>
        <fullName evidence="3 4">Acyl carrier protein</fullName>
        <shortName evidence="3">ACP</shortName>
    </recommendedName>
</protein>
<dbReference type="RefSeq" id="WP_121344411.1">
    <property type="nucleotide sequence ID" value="NZ_RBLG01000001.1"/>
</dbReference>
<dbReference type="SUPFAM" id="SSF47336">
    <property type="entry name" value="ACP-like"/>
    <property type="match status" value="1"/>
</dbReference>
<organism evidence="7 8">
    <name type="scientific">Gillisia mitskevichiae</name>
    <dbReference type="NCBI Taxonomy" id="270921"/>
    <lineage>
        <taxon>Bacteria</taxon>
        <taxon>Pseudomonadati</taxon>
        <taxon>Bacteroidota</taxon>
        <taxon>Flavobacteriia</taxon>
        <taxon>Flavobacteriales</taxon>
        <taxon>Flavobacteriaceae</taxon>
        <taxon>Gillisia</taxon>
    </lineage>
</organism>
<name>A0A495PY88_9FLAO</name>
<dbReference type="InterPro" id="IPR003231">
    <property type="entry name" value="ACP"/>
</dbReference>
<evidence type="ECO:0000256" key="3">
    <source>
        <dbReference type="HAMAP-Rule" id="MF_01217"/>
    </source>
</evidence>
<dbReference type="UniPathway" id="UPA00094"/>
<reference evidence="7 8" key="1">
    <citation type="submission" date="2018-10" db="EMBL/GenBank/DDBJ databases">
        <title>Genomic Encyclopedia of Archaeal and Bacterial Type Strains, Phase II (KMG-II): from individual species to whole genera.</title>
        <authorList>
            <person name="Goeker M."/>
        </authorList>
    </citation>
    <scope>NUCLEOTIDE SEQUENCE [LARGE SCALE GENOMIC DNA]</scope>
    <source>
        <strain evidence="7 8">DSM 19839</strain>
    </source>
</reference>
<keyword evidence="3" id="KW-0444">Lipid biosynthesis</keyword>
<evidence type="ECO:0000256" key="2">
    <source>
        <dbReference type="ARBA" id="ARBA00022553"/>
    </source>
</evidence>
<dbReference type="GO" id="GO:0016020">
    <property type="term" value="C:membrane"/>
    <property type="evidence" value="ECO:0007669"/>
    <property type="project" value="GOC"/>
</dbReference>
<dbReference type="AlphaFoldDB" id="A0A495PY88"/>
<dbReference type="PANTHER" id="PTHR20863:SF76">
    <property type="entry name" value="CARRIER DOMAIN-CONTAINING PROTEIN"/>
    <property type="match status" value="1"/>
</dbReference>
<comment type="function">
    <text evidence="3 5">Carrier of the growing fatty acid chain in fatty acid biosynthesis.</text>
</comment>
<dbReference type="GO" id="GO:0009245">
    <property type="term" value="P:lipid A biosynthetic process"/>
    <property type="evidence" value="ECO:0007669"/>
    <property type="project" value="TreeGrafter"/>
</dbReference>
<comment type="subcellular location">
    <subcellularLocation>
        <location evidence="3">Cytoplasm</location>
    </subcellularLocation>
</comment>
<dbReference type="InterPro" id="IPR009081">
    <property type="entry name" value="PP-bd_ACP"/>
</dbReference>
<dbReference type="HAMAP" id="MF_01217">
    <property type="entry name" value="Acyl_carrier"/>
    <property type="match status" value="1"/>
</dbReference>
<dbReference type="GO" id="GO:0000035">
    <property type="term" value="F:acyl binding"/>
    <property type="evidence" value="ECO:0007669"/>
    <property type="project" value="TreeGrafter"/>
</dbReference>
<dbReference type="Pfam" id="PF00550">
    <property type="entry name" value="PP-binding"/>
    <property type="match status" value="1"/>
</dbReference>
<comment type="PTM">
    <text evidence="3">4'-phosphopantetheine is transferred from CoA to a specific serine of apo-ACP by AcpS. This modification is essential for activity because fatty acids are bound in thioester linkage to the sulfhydryl of the prosthetic group.</text>
</comment>
<dbReference type="InterPro" id="IPR036736">
    <property type="entry name" value="ACP-like_sf"/>
</dbReference>
<comment type="similarity">
    <text evidence="3">Belongs to the acyl carrier protein (ACP) family.</text>
</comment>
<keyword evidence="3" id="KW-0275">Fatty acid biosynthesis</keyword>
<comment type="PTM">
    <text evidence="5">4'-phosphopantetheine is transferred from CoA to a specific serine of apo-ACP by acpS.</text>
</comment>
<dbReference type="PROSITE" id="PS50075">
    <property type="entry name" value="CARRIER"/>
    <property type="match status" value="1"/>
</dbReference>